<dbReference type="Gene3D" id="1.10.150.130">
    <property type="match status" value="1"/>
</dbReference>
<dbReference type="OrthoDB" id="9789256at2"/>
<keyword evidence="3 5" id="KW-0238">DNA-binding</keyword>
<dbReference type="InterPro" id="IPR013762">
    <property type="entry name" value="Integrase-like_cat_sf"/>
</dbReference>
<evidence type="ECO:0000256" key="3">
    <source>
        <dbReference type="ARBA" id="ARBA00023125"/>
    </source>
</evidence>
<dbReference type="InterPro" id="IPR010998">
    <property type="entry name" value="Integrase_recombinase_N"/>
</dbReference>
<organism evidence="8 9">
    <name type="scientific">Desulfofustis glycolicus DSM 9705</name>
    <dbReference type="NCBI Taxonomy" id="1121409"/>
    <lineage>
        <taxon>Bacteria</taxon>
        <taxon>Pseudomonadati</taxon>
        <taxon>Thermodesulfobacteriota</taxon>
        <taxon>Desulfobulbia</taxon>
        <taxon>Desulfobulbales</taxon>
        <taxon>Desulfocapsaceae</taxon>
        <taxon>Desulfofustis</taxon>
    </lineage>
</organism>
<evidence type="ECO:0000256" key="1">
    <source>
        <dbReference type="ARBA" id="ARBA00008857"/>
    </source>
</evidence>
<evidence type="ECO:0000313" key="8">
    <source>
        <dbReference type="EMBL" id="SHH97394.1"/>
    </source>
</evidence>
<dbReference type="EMBL" id="FQXS01000019">
    <property type="protein sequence ID" value="SHH97394.1"/>
    <property type="molecule type" value="Genomic_DNA"/>
</dbReference>
<dbReference type="InterPro" id="IPR053876">
    <property type="entry name" value="Phage_int_M"/>
</dbReference>
<dbReference type="Pfam" id="PF00589">
    <property type="entry name" value="Phage_integrase"/>
    <property type="match status" value="1"/>
</dbReference>
<dbReference type="GO" id="GO:0015074">
    <property type="term" value="P:DNA integration"/>
    <property type="evidence" value="ECO:0007669"/>
    <property type="project" value="UniProtKB-KW"/>
</dbReference>
<dbReference type="Pfam" id="PF22022">
    <property type="entry name" value="Phage_int_M"/>
    <property type="match status" value="1"/>
</dbReference>
<sequence>MATVSKRRNRYVLDFCVDGKRTVRALKPGTKKADAERELRRILEEIDSGSYFPVKKEPLFSDVANRWLGIKKTTVRDNTFRQYRSHINKHLNPVLGNRKINAIRLDVVEEFISDAAEKGIHNLTLRKIIVTLGQVMTYAVKHGYIKYNPVRDAAKPRSEVNHEEDERVTTLNYEQVRLLLQHTKGEKYCTLFMMAVTTGMREGELLGLKWDDILWRQKQVDVKRTYNNGRFYLPKTKSSKRKIDLAPQLITQLKKWRVACPPGELVFPNDKGLPMSAPNMIYRYFRPALIRAGIQQVRFHDLRHTYASMQIDLGQNIKYIQAQMGHSSIRVTLDIYGHLLKTENPVAAATLGSAIFNTGNKTVTKTKGATGL</sequence>
<gene>
    <name evidence="8" type="ORF">SAMN02745124_02943</name>
</gene>
<dbReference type="InterPro" id="IPR044068">
    <property type="entry name" value="CB"/>
</dbReference>
<dbReference type="Proteomes" id="UP000184139">
    <property type="component" value="Unassembled WGS sequence"/>
</dbReference>
<keyword evidence="9" id="KW-1185">Reference proteome</keyword>
<dbReference type="InterPro" id="IPR050090">
    <property type="entry name" value="Tyrosine_recombinase_XerCD"/>
</dbReference>
<dbReference type="RefSeq" id="WP_073377315.1">
    <property type="nucleotide sequence ID" value="NZ_FQXS01000019.1"/>
</dbReference>
<dbReference type="GO" id="GO:0006310">
    <property type="term" value="P:DNA recombination"/>
    <property type="evidence" value="ECO:0007669"/>
    <property type="project" value="UniProtKB-KW"/>
</dbReference>
<keyword evidence="4" id="KW-0233">DNA recombination</keyword>
<protein>
    <submittedName>
        <fullName evidence="8">Site-specific recombinase XerD</fullName>
    </submittedName>
</protein>
<dbReference type="InterPro" id="IPR002104">
    <property type="entry name" value="Integrase_catalytic"/>
</dbReference>
<dbReference type="CDD" id="cd01189">
    <property type="entry name" value="INT_ICEBs1_C_like"/>
    <property type="match status" value="1"/>
</dbReference>
<dbReference type="PANTHER" id="PTHR30349">
    <property type="entry name" value="PHAGE INTEGRASE-RELATED"/>
    <property type="match status" value="1"/>
</dbReference>
<evidence type="ECO:0000256" key="5">
    <source>
        <dbReference type="PROSITE-ProRule" id="PRU01248"/>
    </source>
</evidence>
<dbReference type="PROSITE" id="PS51898">
    <property type="entry name" value="TYR_RECOMBINASE"/>
    <property type="match status" value="1"/>
</dbReference>
<dbReference type="GO" id="GO:0003677">
    <property type="term" value="F:DNA binding"/>
    <property type="evidence" value="ECO:0007669"/>
    <property type="project" value="UniProtKB-UniRule"/>
</dbReference>
<dbReference type="PROSITE" id="PS51900">
    <property type="entry name" value="CB"/>
    <property type="match status" value="1"/>
</dbReference>
<evidence type="ECO:0000259" key="7">
    <source>
        <dbReference type="PROSITE" id="PS51900"/>
    </source>
</evidence>
<dbReference type="InterPro" id="IPR011010">
    <property type="entry name" value="DNA_brk_join_enz"/>
</dbReference>
<reference evidence="8 9" key="1">
    <citation type="submission" date="2016-11" db="EMBL/GenBank/DDBJ databases">
        <authorList>
            <person name="Jaros S."/>
            <person name="Januszkiewicz K."/>
            <person name="Wedrychowicz H."/>
        </authorList>
    </citation>
    <scope>NUCLEOTIDE SEQUENCE [LARGE SCALE GENOMIC DNA]</scope>
    <source>
        <strain evidence="8 9">DSM 9705</strain>
    </source>
</reference>
<dbReference type="PANTHER" id="PTHR30349:SF64">
    <property type="entry name" value="PROPHAGE INTEGRASE INTD-RELATED"/>
    <property type="match status" value="1"/>
</dbReference>
<evidence type="ECO:0000256" key="2">
    <source>
        <dbReference type="ARBA" id="ARBA00022908"/>
    </source>
</evidence>
<feature type="domain" description="Tyr recombinase" evidence="6">
    <location>
        <begin position="166"/>
        <end position="351"/>
    </location>
</feature>
<dbReference type="AlphaFoldDB" id="A0A1M5XD08"/>
<evidence type="ECO:0000256" key="4">
    <source>
        <dbReference type="ARBA" id="ARBA00023172"/>
    </source>
</evidence>
<feature type="domain" description="Core-binding (CB)" evidence="7">
    <location>
        <begin position="58"/>
        <end position="140"/>
    </location>
</feature>
<comment type="similarity">
    <text evidence="1">Belongs to the 'phage' integrase family.</text>
</comment>
<dbReference type="SUPFAM" id="SSF56349">
    <property type="entry name" value="DNA breaking-rejoining enzymes"/>
    <property type="match status" value="1"/>
</dbReference>
<proteinExistence type="inferred from homology"/>
<name>A0A1M5XD08_9BACT</name>
<keyword evidence="2" id="KW-0229">DNA integration</keyword>
<accession>A0A1M5XD08</accession>
<evidence type="ECO:0000259" key="6">
    <source>
        <dbReference type="PROSITE" id="PS51898"/>
    </source>
</evidence>
<dbReference type="STRING" id="1121409.SAMN02745124_02943"/>
<dbReference type="Gene3D" id="1.10.443.10">
    <property type="entry name" value="Intergrase catalytic core"/>
    <property type="match status" value="1"/>
</dbReference>
<evidence type="ECO:0000313" key="9">
    <source>
        <dbReference type="Proteomes" id="UP000184139"/>
    </source>
</evidence>